<evidence type="ECO:0000313" key="3">
    <source>
        <dbReference type="Proteomes" id="UP000016930"/>
    </source>
</evidence>
<dbReference type="EMBL" id="KB445795">
    <property type="protein sequence ID" value="EMD38536.1"/>
    <property type="molecule type" value="Genomic_DNA"/>
</dbReference>
<gene>
    <name evidence="2" type="ORF">CERSUDRAFT_113719</name>
</gene>
<accession>M2RIB8</accession>
<name>M2RIB8_CERS8</name>
<proteinExistence type="predicted"/>
<evidence type="ECO:0000256" key="1">
    <source>
        <dbReference type="SAM" id="MobiDB-lite"/>
    </source>
</evidence>
<reference evidence="2 3" key="1">
    <citation type="journal article" date="2012" name="Proc. Natl. Acad. Sci. U.S.A.">
        <title>Comparative genomics of Ceriporiopsis subvermispora and Phanerochaete chrysosporium provide insight into selective ligninolysis.</title>
        <authorList>
            <person name="Fernandez-Fueyo E."/>
            <person name="Ruiz-Duenas F.J."/>
            <person name="Ferreira P."/>
            <person name="Floudas D."/>
            <person name="Hibbett D.S."/>
            <person name="Canessa P."/>
            <person name="Larrondo L.F."/>
            <person name="James T.Y."/>
            <person name="Seelenfreund D."/>
            <person name="Lobos S."/>
            <person name="Polanco R."/>
            <person name="Tello M."/>
            <person name="Honda Y."/>
            <person name="Watanabe T."/>
            <person name="Watanabe T."/>
            <person name="Ryu J.S."/>
            <person name="Kubicek C.P."/>
            <person name="Schmoll M."/>
            <person name="Gaskell J."/>
            <person name="Hammel K.E."/>
            <person name="St John F.J."/>
            <person name="Vanden Wymelenberg A."/>
            <person name="Sabat G."/>
            <person name="Splinter BonDurant S."/>
            <person name="Syed K."/>
            <person name="Yadav J.S."/>
            <person name="Doddapaneni H."/>
            <person name="Subramanian V."/>
            <person name="Lavin J.L."/>
            <person name="Oguiza J.A."/>
            <person name="Perez G."/>
            <person name="Pisabarro A.G."/>
            <person name="Ramirez L."/>
            <person name="Santoyo F."/>
            <person name="Master E."/>
            <person name="Coutinho P.M."/>
            <person name="Henrissat B."/>
            <person name="Lombard V."/>
            <person name="Magnuson J.K."/>
            <person name="Kuees U."/>
            <person name="Hori C."/>
            <person name="Igarashi K."/>
            <person name="Samejima M."/>
            <person name="Held B.W."/>
            <person name="Barry K.W."/>
            <person name="LaButti K.M."/>
            <person name="Lapidus A."/>
            <person name="Lindquist E.A."/>
            <person name="Lucas S.M."/>
            <person name="Riley R."/>
            <person name="Salamov A.A."/>
            <person name="Hoffmeister D."/>
            <person name="Schwenk D."/>
            <person name="Hadar Y."/>
            <person name="Yarden O."/>
            <person name="de Vries R.P."/>
            <person name="Wiebenga A."/>
            <person name="Stenlid J."/>
            <person name="Eastwood D."/>
            <person name="Grigoriev I.V."/>
            <person name="Berka R.M."/>
            <person name="Blanchette R.A."/>
            <person name="Kersten P."/>
            <person name="Martinez A.T."/>
            <person name="Vicuna R."/>
            <person name="Cullen D."/>
        </authorList>
    </citation>
    <scope>NUCLEOTIDE SEQUENCE [LARGE SCALE GENOMIC DNA]</scope>
    <source>
        <strain evidence="2 3">B</strain>
    </source>
</reference>
<dbReference type="Proteomes" id="UP000016930">
    <property type="component" value="Unassembled WGS sequence"/>
</dbReference>
<dbReference type="AlphaFoldDB" id="M2RIB8"/>
<organism evidence="2 3">
    <name type="scientific">Ceriporiopsis subvermispora (strain B)</name>
    <name type="common">White-rot fungus</name>
    <name type="synonym">Gelatoporia subvermispora</name>
    <dbReference type="NCBI Taxonomy" id="914234"/>
    <lineage>
        <taxon>Eukaryota</taxon>
        <taxon>Fungi</taxon>
        <taxon>Dikarya</taxon>
        <taxon>Basidiomycota</taxon>
        <taxon>Agaricomycotina</taxon>
        <taxon>Agaricomycetes</taxon>
        <taxon>Polyporales</taxon>
        <taxon>Gelatoporiaceae</taxon>
        <taxon>Gelatoporia</taxon>
    </lineage>
</organism>
<sequence length="100" mass="10626">MSGAGPSTATKDTATKDAGDSLVEAGPVIKRRRTSLSPSKTRSGEPEPQASVDVEMGPKRRTRHSERGGDLREGLEHLSLNALSGWVLCLPHLRTCSSTS</sequence>
<evidence type="ECO:0000313" key="2">
    <source>
        <dbReference type="EMBL" id="EMD38536.1"/>
    </source>
</evidence>
<protein>
    <submittedName>
        <fullName evidence="2">Uncharacterized protein</fullName>
    </submittedName>
</protein>
<feature type="region of interest" description="Disordered" evidence="1">
    <location>
        <begin position="1"/>
        <end position="71"/>
    </location>
</feature>
<keyword evidence="3" id="KW-1185">Reference proteome</keyword>
<dbReference type="HOGENOM" id="CLU_2305754_0_0_1"/>